<feature type="transmembrane region" description="Helical" evidence="1">
    <location>
        <begin position="148"/>
        <end position="168"/>
    </location>
</feature>
<proteinExistence type="predicted"/>
<evidence type="ECO:0000256" key="1">
    <source>
        <dbReference type="SAM" id="Phobius"/>
    </source>
</evidence>
<evidence type="ECO:0000313" key="3">
    <source>
        <dbReference type="EMBL" id="JAP94150.1"/>
    </source>
</evidence>
<feature type="domain" description="GOLD" evidence="2">
    <location>
        <begin position="4"/>
        <end position="149"/>
    </location>
</feature>
<dbReference type="AlphaFoldDB" id="A0A146KBF0"/>
<organism evidence="3">
    <name type="scientific">Trepomonas sp. PC1</name>
    <dbReference type="NCBI Taxonomy" id="1076344"/>
    <lineage>
        <taxon>Eukaryota</taxon>
        <taxon>Metamonada</taxon>
        <taxon>Diplomonadida</taxon>
        <taxon>Hexamitidae</taxon>
        <taxon>Hexamitinae</taxon>
        <taxon>Trepomonas</taxon>
    </lineage>
</organism>
<name>A0A146KBF0_9EUKA</name>
<keyword evidence="1" id="KW-1133">Transmembrane helix</keyword>
<feature type="non-terminal residue" evidence="3">
    <location>
        <position position="174"/>
    </location>
</feature>
<accession>A0A146KBF0</accession>
<evidence type="ECO:0000259" key="2">
    <source>
        <dbReference type="Pfam" id="PF01105"/>
    </source>
</evidence>
<keyword evidence="1" id="KW-0472">Membrane</keyword>
<feature type="non-terminal residue" evidence="3">
    <location>
        <position position="1"/>
    </location>
</feature>
<dbReference type="Pfam" id="PF01105">
    <property type="entry name" value="EMP24_GP25L"/>
    <property type="match status" value="1"/>
</dbReference>
<reference evidence="3" key="1">
    <citation type="submission" date="2015-07" db="EMBL/GenBank/DDBJ databases">
        <title>Adaptation to a free-living lifestyle via gene acquisitions in the diplomonad Trepomonas sp. PC1.</title>
        <authorList>
            <person name="Xu F."/>
            <person name="Jerlstrom-Hultqvist J."/>
            <person name="Kolisko M."/>
            <person name="Simpson A.G.B."/>
            <person name="Roger A.J."/>
            <person name="Svard S.G."/>
            <person name="Andersson J.O."/>
        </authorList>
    </citation>
    <scope>NUCLEOTIDE SEQUENCE</scope>
    <source>
        <strain evidence="3">PC1</strain>
    </source>
</reference>
<gene>
    <name evidence="3" type="ORF">TPC1_13305</name>
</gene>
<protein>
    <submittedName>
        <fullName evidence="3">Emp24/gp25L/p24 family/GOLD domain-containing protein</fullName>
    </submittedName>
</protein>
<dbReference type="InterPro" id="IPR009038">
    <property type="entry name" value="GOLD_dom"/>
</dbReference>
<keyword evidence="1" id="KW-0812">Transmembrane</keyword>
<dbReference type="EMBL" id="GDID01002456">
    <property type="protein sequence ID" value="JAP94150.1"/>
    <property type="molecule type" value="Transcribed_RNA"/>
</dbReference>
<sequence>VLHLQFNIKQGQKICFDEDLPKNAFINGLYGASQIQTQPAIEIKIIGPQQRFESNPHLLLDMLASIKKFNIKVQKTGVHLICFQASESQMIDLQREITFELKQDVKLPRPSFEVDSAKNILQISQEAESDLDYAKERVRWISTQQSSISLWLILIGIMGFLIAWAVVFTQNLVL</sequence>